<dbReference type="AlphaFoldDB" id="A0AA40AXW9"/>
<sequence length="160" mass="17493">MHTAFNTVTELDGAAELNNAAKSNNAELKNTTKSSSATVSSHATELNNATKFNNVIKLNKAAKFNKVIRFNKAGRFNRAARSSNTGKLSDAPIPNGSSTEIKADQDNVPCAFMLFADARERWTKSNPNYRALIEPIPKKTKNATERSKYDSPDTLPKVSC</sequence>
<evidence type="ECO:0000313" key="2">
    <source>
        <dbReference type="EMBL" id="KAK0724018.1"/>
    </source>
</evidence>
<protein>
    <submittedName>
        <fullName evidence="2">Uncharacterized protein</fullName>
    </submittedName>
</protein>
<comment type="caution">
    <text evidence="2">The sequence shown here is derived from an EMBL/GenBank/DDBJ whole genome shotgun (WGS) entry which is preliminary data.</text>
</comment>
<dbReference type="EMBL" id="JAUKTV010000011">
    <property type="protein sequence ID" value="KAK0724018.1"/>
    <property type="molecule type" value="Genomic_DNA"/>
</dbReference>
<organism evidence="2 3">
    <name type="scientific">Apiosordaria backusii</name>
    <dbReference type="NCBI Taxonomy" id="314023"/>
    <lineage>
        <taxon>Eukaryota</taxon>
        <taxon>Fungi</taxon>
        <taxon>Dikarya</taxon>
        <taxon>Ascomycota</taxon>
        <taxon>Pezizomycotina</taxon>
        <taxon>Sordariomycetes</taxon>
        <taxon>Sordariomycetidae</taxon>
        <taxon>Sordariales</taxon>
        <taxon>Lasiosphaeriaceae</taxon>
        <taxon>Apiosordaria</taxon>
    </lineage>
</organism>
<dbReference type="Proteomes" id="UP001172159">
    <property type="component" value="Unassembled WGS sequence"/>
</dbReference>
<accession>A0AA40AXW9</accession>
<feature type="region of interest" description="Disordered" evidence="1">
    <location>
        <begin position="80"/>
        <end position="102"/>
    </location>
</feature>
<feature type="compositionally biased region" description="Basic and acidic residues" evidence="1">
    <location>
        <begin position="142"/>
        <end position="151"/>
    </location>
</feature>
<evidence type="ECO:0000313" key="3">
    <source>
        <dbReference type="Proteomes" id="UP001172159"/>
    </source>
</evidence>
<name>A0AA40AXW9_9PEZI</name>
<feature type="region of interest" description="Disordered" evidence="1">
    <location>
        <begin position="135"/>
        <end position="160"/>
    </location>
</feature>
<evidence type="ECO:0000256" key="1">
    <source>
        <dbReference type="SAM" id="MobiDB-lite"/>
    </source>
</evidence>
<reference evidence="2" key="1">
    <citation type="submission" date="2023-06" db="EMBL/GenBank/DDBJ databases">
        <title>Genome-scale phylogeny and comparative genomics of the fungal order Sordariales.</title>
        <authorList>
            <consortium name="Lawrence Berkeley National Laboratory"/>
            <person name="Hensen N."/>
            <person name="Bonometti L."/>
            <person name="Westerberg I."/>
            <person name="Brannstrom I.O."/>
            <person name="Guillou S."/>
            <person name="Cros-Aarteil S."/>
            <person name="Calhoun S."/>
            <person name="Haridas S."/>
            <person name="Kuo A."/>
            <person name="Mondo S."/>
            <person name="Pangilinan J."/>
            <person name="Riley R."/>
            <person name="Labutti K."/>
            <person name="Andreopoulos B."/>
            <person name="Lipzen A."/>
            <person name="Chen C."/>
            <person name="Yanf M."/>
            <person name="Daum C."/>
            <person name="Ng V."/>
            <person name="Clum A."/>
            <person name="Steindorff A."/>
            <person name="Ohm R."/>
            <person name="Martin F."/>
            <person name="Silar P."/>
            <person name="Natvig D."/>
            <person name="Lalanne C."/>
            <person name="Gautier V."/>
            <person name="Ament-Velasquez S.L."/>
            <person name="Kruys A."/>
            <person name="Hutchinson M.I."/>
            <person name="Powell A.J."/>
            <person name="Barry K."/>
            <person name="Miller A.N."/>
            <person name="Grigoriev I.V."/>
            <person name="Debuchy R."/>
            <person name="Gladieux P."/>
            <person name="Thoren M.H."/>
            <person name="Johannesson H."/>
        </authorList>
    </citation>
    <scope>NUCLEOTIDE SEQUENCE</scope>
    <source>
        <strain evidence="2">CBS 540.89</strain>
    </source>
</reference>
<keyword evidence="3" id="KW-1185">Reference proteome</keyword>
<gene>
    <name evidence="2" type="ORF">B0T21DRAFT_414350</name>
</gene>
<proteinExistence type="predicted"/>